<dbReference type="Pfam" id="PF08335">
    <property type="entry name" value="GlnD_UR_UTase"/>
    <property type="match status" value="2"/>
</dbReference>
<evidence type="ECO:0000313" key="11">
    <source>
        <dbReference type="Proteomes" id="UP000648535"/>
    </source>
</evidence>
<keyword evidence="9" id="KW-0436">Ligase</keyword>
<keyword evidence="3" id="KW-0547">Nucleotide-binding</keyword>
<evidence type="ECO:0000259" key="7">
    <source>
        <dbReference type="Pfam" id="PF03710"/>
    </source>
</evidence>
<dbReference type="PANTHER" id="PTHR30621">
    <property type="entry name" value="GLUTAMINE SYNTHETASE ADENYLYLTRANSFERASE"/>
    <property type="match status" value="1"/>
</dbReference>
<dbReference type="InterPro" id="IPR023057">
    <property type="entry name" value="GlnE"/>
</dbReference>
<dbReference type="Proteomes" id="UP000746584">
    <property type="component" value="Unassembled WGS sequence"/>
</dbReference>
<dbReference type="EC" id="2.7.7.42" evidence="10"/>
<feature type="domain" description="Glutamate-ammonia ligase adenylyltransferase repeated" evidence="7">
    <location>
        <begin position="637"/>
        <end position="866"/>
    </location>
</feature>
<reference evidence="10 12" key="3">
    <citation type="submission" date="2021-01" db="EMBL/GenBank/DDBJ databases">
        <title>Sequencing the genomes of 1000 actinobacteria strains.</title>
        <authorList>
            <person name="Klenk H.-P."/>
        </authorList>
    </citation>
    <scope>NUCLEOTIDE SEQUENCE [LARGE SCALE GENOMIC DNA]</scope>
    <source>
        <strain evidence="10 12">DSM 20542</strain>
    </source>
</reference>
<comment type="caution">
    <text evidence="9">The sequence shown here is derived from an EMBL/GenBank/DDBJ whole genome shotgun (WGS) entry which is preliminary data.</text>
</comment>
<accession>A0A8H9KZP7</accession>
<dbReference type="NCBIfam" id="NF010707">
    <property type="entry name" value="PRK14109.1"/>
    <property type="match status" value="1"/>
</dbReference>
<feature type="domain" description="Glutamate-ammonia ligase adenylyltransferase repeated" evidence="7">
    <location>
        <begin position="127"/>
        <end position="370"/>
    </location>
</feature>
<evidence type="ECO:0000256" key="5">
    <source>
        <dbReference type="ARBA" id="ARBA00022842"/>
    </source>
</evidence>
<dbReference type="SUPFAM" id="SSF81301">
    <property type="entry name" value="Nucleotidyltransferase"/>
    <property type="match status" value="2"/>
</dbReference>
<keyword evidence="6" id="KW-0511">Multifunctional enzyme</keyword>
<evidence type="ECO:0000256" key="2">
    <source>
        <dbReference type="ARBA" id="ARBA00022695"/>
    </source>
</evidence>
<dbReference type="InterPro" id="IPR013546">
    <property type="entry name" value="PII_UdlTrfase/GS_AdlTrfase"/>
</dbReference>
<dbReference type="AlphaFoldDB" id="A0A8H9KZP7"/>
<protein>
    <submittedName>
        <fullName evidence="9">Glutamate-ammonia-ligase adenylyltransferase</fullName>
        <ecNumber evidence="10">2.7.7.42</ecNumber>
    </submittedName>
</protein>
<reference evidence="9" key="1">
    <citation type="journal article" date="2014" name="Int. J. Syst. Evol. Microbiol.">
        <title>Complete genome sequence of Corynebacterium casei LMG S-19264T (=DSM 44701T), isolated from a smear-ripened cheese.</title>
        <authorList>
            <consortium name="US DOE Joint Genome Institute (JGI-PGF)"/>
            <person name="Walter F."/>
            <person name="Albersmeier A."/>
            <person name="Kalinowski J."/>
            <person name="Ruckert C."/>
        </authorList>
    </citation>
    <scope>NUCLEOTIDE SEQUENCE</scope>
    <source>
        <strain evidence="9">JCM 1480</strain>
    </source>
</reference>
<dbReference type="EMBL" id="BMOI01000001">
    <property type="protein sequence ID" value="GGK90790.1"/>
    <property type="molecule type" value="Genomic_DNA"/>
</dbReference>
<dbReference type="RefSeq" id="WP_229727824.1">
    <property type="nucleotide sequence ID" value="NZ_BMOI01000001.1"/>
</dbReference>
<dbReference type="InterPro" id="IPR005190">
    <property type="entry name" value="GlnE_rpt_dom"/>
</dbReference>
<dbReference type="PANTHER" id="PTHR30621:SF0">
    <property type="entry name" value="BIFUNCTIONAL GLUTAMINE SYNTHETASE ADENYLYLTRANSFERASE_ADENYLYL-REMOVING ENZYME"/>
    <property type="match status" value="1"/>
</dbReference>
<dbReference type="Gene3D" id="1.20.120.330">
    <property type="entry name" value="Nucleotidyltransferases domain 2"/>
    <property type="match status" value="2"/>
</dbReference>
<evidence type="ECO:0000256" key="4">
    <source>
        <dbReference type="ARBA" id="ARBA00022840"/>
    </source>
</evidence>
<feature type="domain" description="PII-uridylyltransferase/Glutamine-synthetase adenylyltransferase" evidence="8">
    <location>
        <begin position="393"/>
        <end position="532"/>
    </location>
</feature>
<reference evidence="9" key="2">
    <citation type="submission" date="2020-09" db="EMBL/GenBank/DDBJ databases">
        <authorList>
            <person name="Sun Q."/>
            <person name="Ohkuma M."/>
        </authorList>
    </citation>
    <scope>NUCLEOTIDE SEQUENCE</scope>
    <source>
        <strain evidence="9">JCM 1480</strain>
    </source>
</reference>
<proteinExistence type="predicted"/>
<keyword evidence="4" id="KW-0067">ATP-binding</keyword>
<dbReference type="GO" id="GO:0016874">
    <property type="term" value="F:ligase activity"/>
    <property type="evidence" value="ECO:0007669"/>
    <property type="project" value="UniProtKB-KW"/>
</dbReference>
<evidence type="ECO:0000256" key="6">
    <source>
        <dbReference type="ARBA" id="ARBA00023268"/>
    </source>
</evidence>
<keyword evidence="1 9" id="KW-0808">Transferase</keyword>
<name>A0A8H9KZP7_9MICO</name>
<dbReference type="GO" id="GO:0000820">
    <property type="term" value="P:regulation of glutamine family amino acid metabolic process"/>
    <property type="evidence" value="ECO:0007669"/>
    <property type="project" value="TreeGrafter"/>
</dbReference>
<evidence type="ECO:0000256" key="1">
    <source>
        <dbReference type="ARBA" id="ARBA00022679"/>
    </source>
</evidence>
<evidence type="ECO:0000313" key="9">
    <source>
        <dbReference type="EMBL" id="GGK90790.1"/>
    </source>
</evidence>
<keyword evidence="2 9" id="KW-0548">Nucleotidyltransferase</keyword>
<keyword evidence="5" id="KW-0460">Magnesium</keyword>
<evidence type="ECO:0000256" key="3">
    <source>
        <dbReference type="ARBA" id="ARBA00022741"/>
    </source>
</evidence>
<dbReference type="GO" id="GO:0005524">
    <property type="term" value="F:ATP binding"/>
    <property type="evidence" value="ECO:0007669"/>
    <property type="project" value="UniProtKB-KW"/>
</dbReference>
<feature type="domain" description="PII-uridylyltransferase/Glutamine-synthetase adenylyltransferase" evidence="8">
    <location>
        <begin position="890"/>
        <end position="1029"/>
    </location>
</feature>
<dbReference type="CDD" id="cd05401">
    <property type="entry name" value="NT_GlnE_GlnD_like"/>
    <property type="match status" value="2"/>
</dbReference>
<dbReference type="Gene3D" id="3.30.460.10">
    <property type="entry name" value="Beta Polymerase, domain 2"/>
    <property type="match status" value="2"/>
</dbReference>
<evidence type="ECO:0000259" key="8">
    <source>
        <dbReference type="Pfam" id="PF08335"/>
    </source>
</evidence>
<dbReference type="InterPro" id="IPR043519">
    <property type="entry name" value="NT_sf"/>
</dbReference>
<keyword evidence="12" id="KW-1185">Reference proteome</keyword>
<dbReference type="GO" id="GO:0008882">
    <property type="term" value="F:[glutamate-ammonia-ligase] adenylyltransferase activity"/>
    <property type="evidence" value="ECO:0007669"/>
    <property type="project" value="UniProtKB-EC"/>
</dbReference>
<dbReference type="SUPFAM" id="SSF81593">
    <property type="entry name" value="Nucleotidyltransferase substrate binding subunit/domain"/>
    <property type="match status" value="2"/>
</dbReference>
<sequence length="1033" mass="111609">MTGRTKTSRSELARLGFAELSESLERIAALERVPGLEARFGAVLPHAGNGSAAVGNGSAAVGNGSAAADAGARPVSAGGGSGLPGFDPAAVWGATADPDGALRLLERLSERAPDELGAVLADGAAAARLVRLLGASVGLGEFLHRRPAELALLFDPVTPPWTQDDYTASLLAAVDGATGEDARLRLRVRYRRHLAQIALFDVLHDAPTEAFPAVAAGLADLAGAALEAAVDVARREVPFPAADVEATPLAVIAMGKAGARELNYVSDVDVIFVTEPTRDDDADTGVGTDRAVLIATRLAVAATHAITDLAAEPALWEVDANLRPEGKDGALVRTLDSHVAYYQRWAREWEFQALLKARPIAGSADLGRRYAEAVAPFVWTSATRPGFVESVQRMRERVTEHIPDAQVDRQLKLGPGGLRDVEFTVQLLQLVHGRDDESVRVRSTLEAMDALTAAGYVGRPEAARFGPDYALLRVLEHRIQLRRLQRTHLMPSDEDELRVLARSSGLATSAAALEDRWRTVKLEVRGLHERIFYRPLLSAVAATDGEIVLTSDQAADRLGAIGFADPAGALGHIRALTQGTSRRAAIQRNLLPVLLRWMAEGPAPDRALLAFRRLSDTLGESSWFLRMLRDSSGAAHSLTTVLSESAFLSGLLERFPEAVAWLDEPESLLRPRPMESLLAEMTATTARHGNDLDGSAALVRSARRRETLRLGMAAVLGWLDVDALGPALTDVTEATLAGALTLARRGAPEGLEFGIVAMGRYGGRELGFGSDADVLYVYRAAEGTEPEVASRAAQAIVRELGRLTEDAIHPFELDVDLRPEGKNGPLVRTLESYAAYYARWSLTWEAQALLRARGAVGDQQLLRDFEHLADRTRYPEHIDDHQVREVRRIKARVESERLPRGADPARHLKLGRGSLSDVEWFVQLLQLQHALTVPGLRTTSTLEALTAATDAGLVAPDDADKLGAAWRFASRARSALVLWSGKTTDVLPVDRIQLEGMARLMEYPPGSATQLEEDYLGVTRRARQVFERAFYGA</sequence>
<organism evidence="9 11">
    <name type="scientific">Curtobacterium luteum</name>
    <dbReference type="NCBI Taxonomy" id="33881"/>
    <lineage>
        <taxon>Bacteria</taxon>
        <taxon>Bacillati</taxon>
        <taxon>Actinomycetota</taxon>
        <taxon>Actinomycetes</taxon>
        <taxon>Micrococcales</taxon>
        <taxon>Microbacteriaceae</taxon>
        <taxon>Curtobacterium</taxon>
    </lineage>
</organism>
<dbReference type="Proteomes" id="UP000648535">
    <property type="component" value="Unassembled WGS sequence"/>
</dbReference>
<dbReference type="GO" id="GO:0005829">
    <property type="term" value="C:cytosol"/>
    <property type="evidence" value="ECO:0007669"/>
    <property type="project" value="TreeGrafter"/>
</dbReference>
<dbReference type="EMBL" id="JAFBCG010000001">
    <property type="protein sequence ID" value="MBM7801389.1"/>
    <property type="molecule type" value="Genomic_DNA"/>
</dbReference>
<evidence type="ECO:0000313" key="10">
    <source>
        <dbReference type="EMBL" id="MBM7801389.1"/>
    </source>
</evidence>
<evidence type="ECO:0000313" key="12">
    <source>
        <dbReference type="Proteomes" id="UP000746584"/>
    </source>
</evidence>
<gene>
    <name evidence="9" type="primary">glnE</name>
    <name evidence="9" type="ORF">GCM10009769_06180</name>
    <name evidence="10" type="ORF">JOE58_000640</name>
</gene>
<dbReference type="Pfam" id="PF03710">
    <property type="entry name" value="GlnE"/>
    <property type="match status" value="2"/>
</dbReference>